<dbReference type="InterPro" id="IPR036736">
    <property type="entry name" value="ACP-like_sf"/>
</dbReference>
<feature type="domain" description="Carrier" evidence="1">
    <location>
        <begin position="1"/>
        <end position="79"/>
    </location>
</feature>
<dbReference type="Pfam" id="PF00550">
    <property type="entry name" value="PP-binding"/>
    <property type="match status" value="1"/>
</dbReference>
<dbReference type="AlphaFoldDB" id="A0A1I7LUZ3"/>
<dbReference type="RefSeq" id="WP_093559622.1">
    <property type="nucleotide sequence ID" value="NZ_FPBO01000039.1"/>
</dbReference>
<dbReference type="STRING" id="1035707.SAMN05216552_103916"/>
<keyword evidence="2" id="KW-0830">Ubiquinone</keyword>
<dbReference type="PROSITE" id="PS50075">
    <property type="entry name" value="CARRIER"/>
    <property type="match status" value="1"/>
</dbReference>
<keyword evidence="3" id="KW-1185">Reference proteome</keyword>
<reference evidence="3" key="1">
    <citation type="submission" date="2016-10" db="EMBL/GenBank/DDBJ databases">
        <authorList>
            <person name="Varghese N."/>
            <person name="Submissions S."/>
        </authorList>
    </citation>
    <scope>NUCLEOTIDE SEQUENCE [LARGE SCALE GENOMIC DNA]</scope>
    <source>
        <strain evidence="3">CGMCC 1.11014</strain>
    </source>
</reference>
<gene>
    <name evidence="2" type="ORF">SAMN05216552_103916</name>
</gene>
<name>A0A1I7LUZ3_9BURK</name>
<proteinExistence type="predicted"/>
<dbReference type="OrthoDB" id="5326335at2"/>
<accession>A0A1I7LUZ3</accession>
<dbReference type="InterPro" id="IPR009081">
    <property type="entry name" value="PP-bd_ACP"/>
</dbReference>
<dbReference type="Proteomes" id="UP000199391">
    <property type="component" value="Unassembled WGS sequence"/>
</dbReference>
<dbReference type="EMBL" id="FPBO01000039">
    <property type="protein sequence ID" value="SFV13524.1"/>
    <property type="molecule type" value="Genomic_DNA"/>
</dbReference>
<sequence>MLNEDALKQVMGTLLNVDPASIGPDASMDTIESWDSLRHMNLVLALEEEFKVSIPDEDAGNITSYQLIKLVLEDLLKAKG</sequence>
<protein>
    <submittedName>
        <fullName evidence="2">Acyl carrier protein/NADH dehydrogenase (Ubiquinone) 1 alpha/beta subcomplex 1</fullName>
    </submittedName>
</protein>
<evidence type="ECO:0000259" key="1">
    <source>
        <dbReference type="PROSITE" id="PS50075"/>
    </source>
</evidence>
<evidence type="ECO:0000313" key="2">
    <source>
        <dbReference type="EMBL" id="SFV13524.1"/>
    </source>
</evidence>
<dbReference type="Gene3D" id="1.10.1200.10">
    <property type="entry name" value="ACP-like"/>
    <property type="match status" value="1"/>
</dbReference>
<organism evidence="2 3">
    <name type="scientific">Pseudoduganella namucuonensis</name>
    <dbReference type="NCBI Taxonomy" id="1035707"/>
    <lineage>
        <taxon>Bacteria</taxon>
        <taxon>Pseudomonadati</taxon>
        <taxon>Pseudomonadota</taxon>
        <taxon>Betaproteobacteria</taxon>
        <taxon>Burkholderiales</taxon>
        <taxon>Oxalobacteraceae</taxon>
        <taxon>Telluria group</taxon>
        <taxon>Pseudoduganella</taxon>
    </lineage>
</organism>
<evidence type="ECO:0000313" key="3">
    <source>
        <dbReference type="Proteomes" id="UP000199391"/>
    </source>
</evidence>
<dbReference type="SUPFAM" id="SSF47336">
    <property type="entry name" value="ACP-like"/>
    <property type="match status" value="1"/>
</dbReference>